<dbReference type="NCBIfam" id="TIGR00026">
    <property type="entry name" value="hi_GC_TIGR00026"/>
    <property type="match status" value="1"/>
</dbReference>
<accession>A0A840NMG3</accession>
<evidence type="ECO:0000256" key="1">
    <source>
        <dbReference type="ARBA" id="ARBA00008710"/>
    </source>
</evidence>
<dbReference type="PANTHER" id="PTHR39428">
    <property type="entry name" value="F420H(2)-DEPENDENT QUINONE REDUCTASE RV1261C"/>
    <property type="match status" value="1"/>
</dbReference>
<comment type="catalytic activity">
    <reaction evidence="2">
        <text>oxidized coenzyme F420-(gamma-L-Glu)(n) + a quinol + H(+) = reduced coenzyme F420-(gamma-L-Glu)(n) + a quinone</text>
        <dbReference type="Rhea" id="RHEA:39663"/>
        <dbReference type="Rhea" id="RHEA-COMP:12939"/>
        <dbReference type="Rhea" id="RHEA-COMP:14378"/>
        <dbReference type="ChEBI" id="CHEBI:15378"/>
        <dbReference type="ChEBI" id="CHEBI:24646"/>
        <dbReference type="ChEBI" id="CHEBI:132124"/>
        <dbReference type="ChEBI" id="CHEBI:133980"/>
        <dbReference type="ChEBI" id="CHEBI:139511"/>
    </reaction>
</comment>
<dbReference type="EMBL" id="JACHIV010000001">
    <property type="protein sequence ID" value="MBB5071303.1"/>
    <property type="molecule type" value="Genomic_DNA"/>
</dbReference>
<dbReference type="Gene3D" id="2.30.110.10">
    <property type="entry name" value="Electron Transport, Fmn-binding Protein, Chain A"/>
    <property type="match status" value="1"/>
</dbReference>
<dbReference type="RefSeq" id="WP_343071534.1">
    <property type="nucleotide sequence ID" value="NZ_JACHIV010000001.1"/>
</dbReference>
<comment type="similarity">
    <text evidence="1">Belongs to the F420H(2)-dependent quinone reductase family.</text>
</comment>
<dbReference type="GO" id="GO:0070967">
    <property type="term" value="F:coenzyme F420 binding"/>
    <property type="evidence" value="ECO:0007669"/>
    <property type="project" value="TreeGrafter"/>
</dbReference>
<dbReference type="InterPro" id="IPR012349">
    <property type="entry name" value="Split_barrel_FMN-bd"/>
</dbReference>
<dbReference type="InterPro" id="IPR004378">
    <property type="entry name" value="F420H2_quin_Rdtase"/>
</dbReference>
<dbReference type="AlphaFoldDB" id="A0A840NMG3"/>
<dbReference type="PANTHER" id="PTHR39428:SF1">
    <property type="entry name" value="F420H(2)-DEPENDENT QUINONE REDUCTASE RV1261C"/>
    <property type="match status" value="1"/>
</dbReference>
<name>A0A840NMG3_9PSEU</name>
<reference evidence="3 4" key="1">
    <citation type="submission" date="2020-08" db="EMBL/GenBank/DDBJ databases">
        <title>Sequencing the genomes of 1000 actinobacteria strains.</title>
        <authorList>
            <person name="Klenk H.-P."/>
        </authorList>
    </citation>
    <scope>NUCLEOTIDE SEQUENCE [LARGE SCALE GENOMIC DNA]</scope>
    <source>
        <strain evidence="3 4">DSM 45582</strain>
    </source>
</reference>
<dbReference type="GO" id="GO:0005886">
    <property type="term" value="C:plasma membrane"/>
    <property type="evidence" value="ECO:0007669"/>
    <property type="project" value="TreeGrafter"/>
</dbReference>
<gene>
    <name evidence="3" type="ORF">BJ969_004391</name>
</gene>
<evidence type="ECO:0000313" key="4">
    <source>
        <dbReference type="Proteomes" id="UP000580474"/>
    </source>
</evidence>
<evidence type="ECO:0000256" key="2">
    <source>
        <dbReference type="ARBA" id="ARBA00049106"/>
    </source>
</evidence>
<protein>
    <submittedName>
        <fullName evidence="3">Deazaflavin-dependent oxidoreductase (Nitroreductase family)</fullName>
    </submittedName>
</protein>
<sequence>MEGNEITATAAARFNAPVIAKFRANGGLVGGTFAGIPLLLLHSTGARTGRDHLTPLAYLEHEGRYLVFASKAGADIHPDWYFNLKANPAARIEITTDVVDVRAHELIGVERDIRFAQMTGLFPYFAAHQAKTERVFPVLALATG</sequence>
<keyword evidence="4" id="KW-1185">Reference proteome</keyword>
<proteinExistence type="inferred from homology"/>
<dbReference type="GO" id="GO:0016491">
    <property type="term" value="F:oxidoreductase activity"/>
    <property type="evidence" value="ECO:0007669"/>
    <property type="project" value="InterPro"/>
</dbReference>
<comment type="caution">
    <text evidence="3">The sequence shown here is derived from an EMBL/GenBank/DDBJ whole genome shotgun (WGS) entry which is preliminary data.</text>
</comment>
<dbReference type="Proteomes" id="UP000580474">
    <property type="component" value="Unassembled WGS sequence"/>
</dbReference>
<dbReference type="Pfam" id="PF04075">
    <property type="entry name" value="F420H2_quin_red"/>
    <property type="match status" value="1"/>
</dbReference>
<organism evidence="3 4">
    <name type="scientific">Saccharopolyspora gloriosae</name>
    <dbReference type="NCBI Taxonomy" id="455344"/>
    <lineage>
        <taxon>Bacteria</taxon>
        <taxon>Bacillati</taxon>
        <taxon>Actinomycetota</taxon>
        <taxon>Actinomycetes</taxon>
        <taxon>Pseudonocardiales</taxon>
        <taxon>Pseudonocardiaceae</taxon>
        <taxon>Saccharopolyspora</taxon>
    </lineage>
</organism>
<evidence type="ECO:0000313" key="3">
    <source>
        <dbReference type="EMBL" id="MBB5071303.1"/>
    </source>
</evidence>